<dbReference type="Gene3D" id="1.20.120.450">
    <property type="entry name" value="dinb family like domain"/>
    <property type="match status" value="1"/>
</dbReference>
<dbReference type="EMBL" id="CP053073">
    <property type="protein sequence ID" value="QJR16062.1"/>
    <property type="molecule type" value="Genomic_DNA"/>
</dbReference>
<protein>
    <recommendedName>
        <fullName evidence="6">Damage-inducible protein DinB</fullName>
    </recommendedName>
</protein>
<evidence type="ECO:0008006" key="6">
    <source>
        <dbReference type="Google" id="ProtNLM"/>
    </source>
</evidence>
<accession>A0A6M4H9X7</accession>
<dbReference type="InterPro" id="IPR007837">
    <property type="entry name" value="DinB"/>
</dbReference>
<dbReference type="InterPro" id="IPR034660">
    <property type="entry name" value="DinB/YfiT-like"/>
</dbReference>
<gene>
    <name evidence="4" type="ORF">DSM104440_02890</name>
</gene>
<dbReference type="PANTHER" id="PTHR37302">
    <property type="entry name" value="SLR1116 PROTEIN"/>
    <property type="match status" value="1"/>
</dbReference>
<dbReference type="PANTHER" id="PTHR37302:SF1">
    <property type="entry name" value="PROTEIN DINB"/>
    <property type="match status" value="1"/>
</dbReference>
<feature type="binding site" evidence="3">
    <location>
        <position position="130"/>
    </location>
    <ligand>
        <name>a divalent metal cation</name>
        <dbReference type="ChEBI" id="CHEBI:60240"/>
    </ligand>
</feature>
<evidence type="ECO:0000256" key="2">
    <source>
        <dbReference type="ARBA" id="ARBA00022723"/>
    </source>
</evidence>
<keyword evidence="2 3" id="KW-0479">Metal-binding</keyword>
<dbReference type="RefSeq" id="WP_171163873.1">
    <property type="nucleotide sequence ID" value="NZ_CP053073.1"/>
</dbReference>
<sequence>MSASALLQSLFKYKAWANEALFTELESLDPAGHEAERHLAIRLLNHVYVVDQIFAAHLAGKPHPYTRVNTDATPTQQELHRAQAASDRWYLEYIATLPPERLSERVPFTFTDGMKGCMSREEILAHVATHGGYHRGGIGRIATQLSTAPPTDTLTTYLHSVEPERRTAAT</sequence>
<dbReference type="AlphaFoldDB" id="A0A6M4H9X7"/>
<evidence type="ECO:0000256" key="3">
    <source>
        <dbReference type="PIRSR" id="PIRSR607837-1"/>
    </source>
</evidence>
<evidence type="ECO:0000256" key="1">
    <source>
        <dbReference type="ARBA" id="ARBA00008635"/>
    </source>
</evidence>
<comment type="similarity">
    <text evidence="1">Belongs to the DinB family.</text>
</comment>
<dbReference type="GO" id="GO:0046872">
    <property type="term" value="F:metal ion binding"/>
    <property type="evidence" value="ECO:0007669"/>
    <property type="project" value="UniProtKB-KW"/>
</dbReference>
<proteinExistence type="inferred from homology"/>
<feature type="binding site" evidence="3">
    <location>
        <position position="46"/>
    </location>
    <ligand>
        <name>a divalent metal cation</name>
        <dbReference type="ChEBI" id="CHEBI:60240"/>
    </ligand>
</feature>
<dbReference type="Pfam" id="PF05163">
    <property type="entry name" value="DinB"/>
    <property type="match status" value="1"/>
</dbReference>
<evidence type="ECO:0000313" key="5">
    <source>
        <dbReference type="Proteomes" id="UP000503096"/>
    </source>
</evidence>
<keyword evidence="5" id="KW-1185">Reference proteome</keyword>
<dbReference type="SUPFAM" id="SSF109854">
    <property type="entry name" value="DinB/YfiT-like putative metalloenzymes"/>
    <property type="match status" value="1"/>
</dbReference>
<dbReference type="InParanoid" id="A0A6M4H9X7"/>
<dbReference type="KEGG" id="upl:DSM104440_02890"/>
<reference evidence="4 5" key="1">
    <citation type="submission" date="2020-04" db="EMBL/GenBank/DDBJ databases">
        <title>Usitatibacter rugosus gen. nov., sp. nov. and Usitatibacter palustris sp. nov., novel members of Usitatibacteraceae fam. nov. within the order Nitrosomonadales isolated from soil.</title>
        <authorList>
            <person name="Huber K.J."/>
            <person name="Neumann-Schaal M."/>
            <person name="Geppert A."/>
            <person name="Luckner M."/>
            <person name="Wanner G."/>
            <person name="Overmann J."/>
        </authorList>
    </citation>
    <scope>NUCLEOTIDE SEQUENCE [LARGE SCALE GENOMIC DNA]</scope>
    <source>
        <strain evidence="4 5">Swamp67</strain>
    </source>
</reference>
<feature type="binding site" evidence="3">
    <location>
        <position position="134"/>
    </location>
    <ligand>
        <name>a divalent metal cation</name>
        <dbReference type="ChEBI" id="CHEBI:60240"/>
    </ligand>
</feature>
<dbReference type="Proteomes" id="UP000503096">
    <property type="component" value="Chromosome"/>
</dbReference>
<organism evidence="4 5">
    <name type="scientific">Usitatibacter palustris</name>
    <dbReference type="NCBI Taxonomy" id="2732487"/>
    <lineage>
        <taxon>Bacteria</taxon>
        <taxon>Pseudomonadati</taxon>
        <taxon>Pseudomonadota</taxon>
        <taxon>Betaproteobacteria</taxon>
        <taxon>Nitrosomonadales</taxon>
        <taxon>Usitatibacteraceae</taxon>
        <taxon>Usitatibacter</taxon>
    </lineage>
</organism>
<name>A0A6M4H9X7_9PROT</name>
<evidence type="ECO:0000313" key="4">
    <source>
        <dbReference type="EMBL" id="QJR16062.1"/>
    </source>
</evidence>